<dbReference type="InterPro" id="IPR017927">
    <property type="entry name" value="FAD-bd_FR_type"/>
</dbReference>
<dbReference type="GO" id="GO:0046872">
    <property type="term" value="F:metal ion binding"/>
    <property type="evidence" value="ECO:0007669"/>
    <property type="project" value="UniProtKB-KW"/>
</dbReference>
<evidence type="ECO:0000256" key="1">
    <source>
        <dbReference type="ARBA" id="ARBA00022630"/>
    </source>
</evidence>
<dbReference type="PRINTS" id="PR00409">
    <property type="entry name" value="PHDIOXRDTASE"/>
</dbReference>
<keyword evidence="10" id="KW-1185">Reference proteome</keyword>
<protein>
    <submittedName>
        <fullName evidence="9">Oxidoreductase</fullName>
    </submittedName>
</protein>
<dbReference type="InterPro" id="IPR006058">
    <property type="entry name" value="2Fe2S_fd_BS"/>
</dbReference>
<feature type="domain" description="2Fe-2S ferredoxin-type" evidence="7">
    <location>
        <begin position="232"/>
        <end position="317"/>
    </location>
</feature>
<organism evidence="9 10">
    <name type="scientific">Noviherbaspirillum sedimenti</name>
    <dbReference type="NCBI Taxonomy" id="2320865"/>
    <lineage>
        <taxon>Bacteria</taxon>
        <taxon>Pseudomonadati</taxon>
        <taxon>Pseudomonadota</taxon>
        <taxon>Betaproteobacteria</taxon>
        <taxon>Burkholderiales</taxon>
        <taxon>Oxalobacteraceae</taxon>
        <taxon>Noviherbaspirillum</taxon>
    </lineage>
</organism>
<dbReference type="InterPro" id="IPR050415">
    <property type="entry name" value="MRET"/>
</dbReference>
<dbReference type="Pfam" id="PF00175">
    <property type="entry name" value="NAD_binding_1"/>
    <property type="match status" value="1"/>
</dbReference>
<dbReference type="GO" id="GO:0016491">
    <property type="term" value="F:oxidoreductase activity"/>
    <property type="evidence" value="ECO:0007669"/>
    <property type="project" value="UniProtKB-KW"/>
</dbReference>
<dbReference type="CDD" id="cd00207">
    <property type="entry name" value="fer2"/>
    <property type="match status" value="1"/>
</dbReference>
<evidence type="ECO:0000256" key="2">
    <source>
        <dbReference type="ARBA" id="ARBA00022714"/>
    </source>
</evidence>
<evidence type="ECO:0000313" key="10">
    <source>
        <dbReference type="Proteomes" id="UP000266327"/>
    </source>
</evidence>
<feature type="domain" description="FAD-binding FR-type" evidence="8">
    <location>
        <begin position="1"/>
        <end position="103"/>
    </location>
</feature>
<dbReference type="PANTHER" id="PTHR47354:SF1">
    <property type="entry name" value="CARNITINE MONOOXYGENASE REDUCTASE SUBUNIT"/>
    <property type="match status" value="1"/>
</dbReference>
<dbReference type="SUPFAM" id="SSF63380">
    <property type="entry name" value="Riboflavin synthase domain-like"/>
    <property type="match status" value="1"/>
</dbReference>
<dbReference type="Pfam" id="PF00111">
    <property type="entry name" value="Fer2"/>
    <property type="match status" value="1"/>
</dbReference>
<dbReference type="Proteomes" id="UP000266327">
    <property type="component" value="Unassembled WGS sequence"/>
</dbReference>
<dbReference type="InterPro" id="IPR039261">
    <property type="entry name" value="FNR_nucleotide-bd"/>
</dbReference>
<keyword evidence="3" id="KW-0479">Metal-binding</keyword>
<accession>A0A3A3G7Q2</accession>
<dbReference type="PROSITE" id="PS51384">
    <property type="entry name" value="FAD_FR"/>
    <property type="match status" value="1"/>
</dbReference>
<gene>
    <name evidence="9" type="ORF">D3878_22410</name>
</gene>
<evidence type="ECO:0000259" key="7">
    <source>
        <dbReference type="PROSITE" id="PS51085"/>
    </source>
</evidence>
<dbReference type="SUPFAM" id="SSF54292">
    <property type="entry name" value="2Fe-2S ferredoxin-like"/>
    <property type="match status" value="1"/>
</dbReference>
<dbReference type="InterPro" id="IPR001433">
    <property type="entry name" value="OxRdtase_FAD/NAD-bd"/>
</dbReference>
<dbReference type="InterPro" id="IPR012675">
    <property type="entry name" value="Beta-grasp_dom_sf"/>
</dbReference>
<evidence type="ECO:0000256" key="4">
    <source>
        <dbReference type="ARBA" id="ARBA00023002"/>
    </source>
</evidence>
<dbReference type="SUPFAM" id="SSF52343">
    <property type="entry name" value="Ferredoxin reductase-like, C-terminal NADP-linked domain"/>
    <property type="match status" value="1"/>
</dbReference>
<name>A0A3A3G7Q2_9BURK</name>
<keyword evidence="1" id="KW-0285">Flavoprotein</keyword>
<evidence type="ECO:0000256" key="3">
    <source>
        <dbReference type="ARBA" id="ARBA00022723"/>
    </source>
</evidence>
<dbReference type="PROSITE" id="PS00197">
    <property type="entry name" value="2FE2S_FER_1"/>
    <property type="match status" value="1"/>
</dbReference>
<dbReference type="Gene3D" id="3.10.20.30">
    <property type="match status" value="1"/>
</dbReference>
<evidence type="ECO:0000259" key="8">
    <source>
        <dbReference type="PROSITE" id="PS51384"/>
    </source>
</evidence>
<dbReference type="InterPro" id="IPR001041">
    <property type="entry name" value="2Fe-2S_ferredoxin-type"/>
</dbReference>
<dbReference type="CDD" id="cd06185">
    <property type="entry name" value="PDR_like"/>
    <property type="match status" value="1"/>
</dbReference>
<dbReference type="InterPro" id="IPR017938">
    <property type="entry name" value="Riboflavin_synthase-like_b-brl"/>
</dbReference>
<evidence type="ECO:0000256" key="5">
    <source>
        <dbReference type="ARBA" id="ARBA00023004"/>
    </source>
</evidence>
<sequence>MERIPVKVARMSLEATEIMGIELASLDGGSLPPFTAGSHIDVHLGEGLIRQYSLCNAPHETHRYVLGVLLAPASRGGSTAVHTKLREGDVLEISAPRNQFPLVTAAHSLLVAGGIGITPLLSMAEHLSKTRASFRMHYCARSPDRVAYRSRIACSSFAEKVHFHYDTGEDHQRMDLGEIFQANHVETHLYVCGPVGFIDYVIDTALKAEWDERCIHSELFQAAKLDKDDDAFEVEIASTRRIIPVAPGQSIADALLKCGIDVPMSCEQGICGTCLTKVISGIPDHRDTFLTDQERSANNQMTLCCSRSKSNRLTLAL</sequence>
<dbReference type="InterPro" id="IPR036010">
    <property type="entry name" value="2Fe-2S_ferredoxin-like_sf"/>
</dbReference>
<keyword evidence="2" id="KW-0001">2Fe-2S</keyword>
<comment type="caution">
    <text evidence="9">The sequence shown here is derived from an EMBL/GenBank/DDBJ whole genome shotgun (WGS) entry which is preliminary data.</text>
</comment>
<dbReference type="OrthoDB" id="9796486at2"/>
<dbReference type="AlphaFoldDB" id="A0A3A3G7Q2"/>
<proteinExistence type="predicted"/>
<dbReference type="PANTHER" id="PTHR47354">
    <property type="entry name" value="NADH OXIDOREDUCTASE HCR"/>
    <property type="match status" value="1"/>
</dbReference>
<keyword evidence="6" id="KW-0411">Iron-sulfur</keyword>
<reference evidence="10" key="1">
    <citation type="submission" date="2018-09" db="EMBL/GenBank/DDBJ databases">
        <authorList>
            <person name="Zhu H."/>
        </authorList>
    </citation>
    <scope>NUCLEOTIDE SEQUENCE [LARGE SCALE GENOMIC DNA]</scope>
    <source>
        <strain evidence="10">K1S02-23</strain>
    </source>
</reference>
<dbReference type="RefSeq" id="WP_119787485.1">
    <property type="nucleotide sequence ID" value="NZ_QYUQ01000002.1"/>
</dbReference>
<dbReference type="Gene3D" id="3.40.50.80">
    <property type="entry name" value="Nucleotide-binding domain of ferredoxin-NADP reductase (FNR) module"/>
    <property type="match status" value="1"/>
</dbReference>
<keyword evidence="4" id="KW-0560">Oxidoreductase</keyword>
<evidence type="ECO:0000313" key="9">
    <source>
        <dbReference type="EMBL" id="RJG04001.1"/>
    </source>
</evidence>
<evidence type="ECO:0000256" key="6">
    <source>
        <dbReference type="ARBA" id="ARBA00023014"/>
    </source>
</evidence>
<dbReference type="Gene3D" id="2.40.30.10">
    <property type="entry name" value="Translation factors"/>
    <property type="match status" value="1"/>
</dbReference>
<dbReference type="EMBL" id="QYUQ01000002">
    <property type="protein sequence ID" value="RJG04001.1"/>
    <property type="molecule type" value="Genomic_DNA"/>
</dbReference>
<keyword evidence="5" id="KW-0408">Iron</keyword>
<dbReference type="PROSITE" id="PS51085">
    <property type="entry name" value="2FE2S_FER_2"/>
    <property type="match status" value="1"/>
</dbReference>
<dbReference type="GO" id="GO:0051537">
    <property type="term" value="F:2 iron, 2 sulfur cluster binding"/>
    <property type="evidence" value="ECO:0007669"/>
    <property type="project" value="UniProtKB-KW"/>
</dbReference>